<dbReference type="InterPro" id="IPR001584">
    <property type="entry name" value="Integrase_cat-core"/>
</dbReference>
<dbReference type="InterPro" id="IPR057670">
    <property type="entry name" value="SH3_retrovirus"/>
</dbReference>
<keyword evidence="15" id="KW-0862">Zinc</keyword>
<dbReference type="GO" id="GO:0008270">
    <property type="term" value="F:zinc ion binding"/>
    <property type="evidence" value="ECO:0007669"/>
    <property type="project" value="UniProtKB-KW"/>
</dbReference>
<keyword evidence="13" id="KW-0233">DNA recombination</keyword>
<evidence type="ECO:0000259" key="16">
    <source>
        <dbReference type="PROSITE" id="PS50158"/>
    </source>
</evidence>
<dbReference type="Pfam" id="PF13976">
    <property type="entry name" value="gag_pre-integrs"/>
    <property type="match status" value="1"/>
</dbReference>
<keyword evidence="5" id="KW-0547">Nucleotide-binding</keyword>
<evidence type="ECO:0000256" key="7">
    <source>
        <dbReference type="ARBA" id="ARBA00022801"/>
    </source>
</evidence>
<dbReference type="GO" id="GO:0008233">
    <property type="term" value="F:peptidase activity"/>
    <property type="evidence" value="ECO:0007669"/>
    <property type="project" value="UniProtKB-KW"/>
</dbReference>
<keyword evidence="7" id="KW-0378">Hydrolase</keyword>
<dbReference type="Pfam" id="PF14223">
    <property type="entry name" value="Retrotran_gag_2"/>
    <property type="match status" value="1"/>
</dbReference>
<feature type="domain" description="CCHC-type" evidence="16">
    <location>
        <begin position="222"/>
        <end position="239"/>
    </location>
</feature>
<keyword evidence="19" id="KW-1185">Reference proteome</keyword>
<evidence type="ECO:0000256" key="15">
    <source>
        <dbReference type="PROSITE-ProRule" id="PRU00047"/>
    </source>
</evidence>
<dbReference type="PROSITE" id="PS50158">
    <property type="entry name" value="ZF_CCHC"/>
    <property type="match status" value="1"/>
</dbReference>
<reference evidence="18" key="2">
    <citation type="submission" date="2020-12" db="EMBL/GenBank/DDBJ databases">
        <authorList>
            <person name="Kanost M."/>
        </authorList>
    </citation>
    <scope>NUCLEOTIDE SEQUENCE</scope>
</reference>
<evidence type="ECO:0000313" key="18">
    <source>
        <dbReference type="EMBL" id="KAG6446042.1"/>
    </source>
</evidence>
<comment type="caution">
    <text evidence="18">The sequence shown here is derived from an EMBL/GenBank/DDBJ whole genome shotgun (WGS) entry which is preliminary data.</text>
</comment>
<feature type="domain" description="Integrase catalytic" evidence="17">
    <location>
        <begin position="460"/>
        <end position="632"/>
    </location>
</feature>
<evidence type="ECO:0000256" key="10">
    <source>
        <dbReference type="ARBA" id="ARBA00022908"/>
    </source>
</evidence>
<dbReference type="InterPro" id="IPR025724">
    <property type="entry name" value="GAG-pre-integrase_dom"/>
</dbReference>
<dbReference type="GO" id="GO:0003887">
    <property type="term" value="F:DNA-directed DNA polymerase activity"/>
    <property type="evidence" value="ECO:0007669"/>
    <property type="project" value="UniProtKB-KW"/>
</dbReference>
<keyword evidence="12" id="KW-0239">DNA-directed DNA polymerase</keyword>
<keyword evidence="11" id="KW-0695">RNA-directed DNA polymerase</keyword>
<keyword evidence="15" id="KW-0863">Zinc-finger</keyword>
<dbReference type="Pfam" id="PF22936">
    <property type="entry name" value="Pol_BBD"/>
    <property type="match status" value="1"/>
</dbReference>
<evidence type="ECO:0000256" key="4">
    <source>
        <dbReference type="ARBA" id="ARBA00022723"/>
    </source>
</evidence>
<keyword evidence="2" id="KW-0645">Protease</keyword>
<dbReference type="Pfam" id="PF25597">
    <property type="entry name" value="SH3_retrovirus"/>
    <property type="match status" value="1"/>
</dbReference>
<evidence type="ECO:0000313" key="19">
    <source>
        <dbReference type="Proteomes" id="UP000791440"/>
    </source>
</evidence>
<name>A0A921YWS7_MANSE</name>
<evidence type="ECO:0000256" key="13">
    <source>
        <dbReference type="ARBA" id="ARBA00023172"/>
    </source>
</evidence>
<dbReference type="GO" id="GO:0005524">
    <property type="term" value="F:ATP binding"/>
    <property type="evidence" value="ECO:0007669"/>
    <property type="project" value="UniProtKB-KW"/>
</dbReference>
<evidence type="ECO:0000256" key="11">
    <source>
        <dbReference type="ARBA" id="ARBA00022918"/>
    </source>
</evidence>
<dbReference type="GO" id="GO:0006508">
    <property type="term" value="P:proteolysis"/>
    <property type="evidence" value="ECO:0007669"/>
    <property type="project" value="UniProtKB-KW"/>
</dbReference>
<evidence type="ECO:0000256" key="14">
    <source>
        <dbReference type="ARBA" id="ARBA00023268"/>
    </source>
</evidence>
<keyword evidence="10" id="KW-0229">DNA integration</keyword>
<sequence>MQSKNIKMAAQQVQQALAPLPYLDGTNFGNWLFRVQTLMEEKECRDAVDCDSGIEGIYRKMKEDANFKRQNAKAKQIIVNSLKDKHLEYVRECGTAMEMIENLRKMFETKSTLSKLYLRQKLLTLKHKPELNNLEDHFNTFDKIIRELEIDKKMDETDKVCHLLLSIDNSAYQPVITALEATNMELTLEYVKRKLLDAELKYKNTSKLSPVQNECSFTGEVRKCFTCGDPKHFMKDCPKGIKGQGRGNFRGRFRGRGRSQRKTFPVASVATKNNFGFVAVANNVEDSNRMTLVLDSGATYNMVDEKYIDFMEDITEIEEVNVKVANGQIMKIRKQGKLRFKTEEDKILTMEALIVENLSHNLMSVRRLNNKGCSVLFRKDVATIKTPNHGVFRARSNGSLYTLNAIPVKLQASLTVTEDNMLWHRRLGHLNHAGLKMLGLPNTNEKCDICMQAKGTRNSFQNVPFPRTKKIGDLIYCDIGGPLTPNTKDDERYYLTIIDDHSHFTEVYLLKTKSEAANYIIEYMRRMKNQGNHIIRLRTDNGGEFQVQELKDYCKKNGIKQEFTCAYTPQQNGVAERMNRTLMNKVRALLLESNLPKELWGEALRCATYQLNRSPTVTLKGNTPANIMFGKIKLHNLVVFGSKAWVINLPKRGKLEPKATEMRMVSYSGNGYRLWNPQTNQIVISRDVRFDEREFKYNNSDVQPTPIYVHMDEYNEETAEENIDEKQESSDTVGRCIYEENNIRPKRNITLPSRYEDYELNLAYALISDGDPLTYEEAIEQGQMWIKAIDKEVNSLENLKVWKECHLPQGKKAIETKWVFRTKQDGSKKARLVVKGFQQESNNGLDIYSPVAKLTTIRLLLSQAINNNWEIRQLDIPTAFLNGTLDSEVYIKIPEGVNIYNKEKVLKLQKALYGLKEAPKCWNETLNKFCENIDMKRSKYDVCLYTGKGIWLVIFVDDILITGETQNINLTVQKLKAGFNAKDMGQVKSYLGIDIERKYNTLTLSQERFIDKILQQFSMYDCNPVVTPMMPCNQPEEVPEKTKKY</sequence>
<evidence type="ECO:0000256" key="6">
    <source>
        <dbReference type="ARBA" id="ARBA00022759"/>
    </source>
</evidence>
<dbReference type="Pfam" id="PF07727">
    <property type="entry name" value="RVT_2"/>
    <property type="match status" value="1"/>
</dbReference>
<accession>A0A921YWS7</accession>
<keyword evidence="6" id="KW-0255">Endonuclease</keyword>
<keyword evidence="4" id="KW-0479">Metal-binding</keyword>
<dbReference type="EMBL" id="JH668328">
    <property type="protein sequence ID" value="KAG6446042.1"/>
    <property type="molecule type" value="Genomic_DNA"/>
</dbReference>
<evidence type="ECO:0000256" key="3">
    <source>
        <dbReference type="ARBA" id="ARBA00022722"/>
    </source>
</evidence>
<keyword evidence="9" id="KW-0460">Magnesium</keyword>
<keyword evidence="12" id="KW-0808">Transferase</keyword>
<evidence type="ECO:0000256" key="5">
    <source>
        <dbReference type="ARBA" id="ARBA00022741"/>
    </source>
</evidence>
<evidence type="ECO:0000256" key="12">
    <source>
        <dbReference type="ARBA" id="ARBA00022932"/>
    </source>
</evidence>
<evidence type="ECO:0000256" key="2">
    <source>
        <dbReference type="ARBA" id="ARBA00022670"/>
    </source>
</evidence>
<dbReference type="InterPro" id="IPR001878">
    <property type="entry name" value="Znf_CCHC"/>
</dbReference>
<keyword evidence="3" id="KW-0540">Nuclease</keyword>
<dbReference type="GO" id="GO:0003676">
    <property type="term" value="F:nucleic acid binding"/>
    <property type="evidence" value="ECO:0007669"/>
    <property type="project" value="InterPro"/>
</dbReference>
<evidence type="ECO:0000256" key="8">
    <source>
        <dbReference type="ARBA" id="ARBA00022840"/>
    </source>
</evidence>
<reference evidence="18" key="1">
    <citation type="journal article" date="2016" name="Insect Biochem. Mol. Biol.">
        <title>Multifaceted biological insights from a draft genome sequence of the tobacco hornworm moth, Manduca sexta.</title>
        <authorList>
            <person name="Kanost M.R."/>
            <person name="Arrese E.L."/>
            <person name="Cao X."/>
            <person name="Chen Y.R."/>
            <person name="Chellapilla S."/>
            <person name="Goldsmith M.R."/>
            <person name="Grosse-Wilde E."/>
            <person name="Heckel D.G."/>
            <person name="Herndon N."/>
            <person name="Jiang H."/>
            <person name="Papanicolaou A."/>
            <person name="Qu J."/>
            <person name="Soulages J.L."/>
            <person name="Vogel H."/>
            <person name="Walters J."/>
            <person name="Waterhouse R.M."/>
            <person name="Ahn S.J."/>
            <person name="Almeida F.C."/>
            <person name="An C."/>
            <person name="Aqrawi P."/>
            <person name="Bretschneider A."/>
            <person name="Bryant W.B."/>
            <person name="Bucks S."/>
            <person name="Chao H."/>
            <person name="Chevignon G."/>
            <person name="Christen J.M."/>
            <person name="Clarke D.F."/>
            <person name="Dittmer N.T."/>
            <person name="Ferguson L.C.F."/>
            <person name="Garavelou S."/>
            <person name="Gordon K.H.J."/>
            <person name="Gunaratna R.T."/>
            <person name="Han Y."/>
            <person name="Hauser F."/>
            <person name="He Y."/>
            <person name="Heidel-Fischer H."/>
            <person name="Hirsh A."/>
            <person name="Hu Y."/>
            <person name="Jiang H."/>
            <person name="Kalra D."/>
            <person name="Klinner C."/>
            <person name="Konig C."/>
            <person name="Kovar C."/>
            <person name="Kroll A.R."/>
            <person name="Kuwar S.S."/>
            <person name="Lee S.L."/>
            <person name="Lehman R."/>
            <person name="Li K."/>
            <person name="Li Z."/>
            <person name="Liang H."/>
            <person name="Lovelace S."/>
            <person name="Lu Z."/>
            <person name="Mansfield J.H."/>
            <person name="McCulloch K.J."/>
            <person name="Mathew T."/>
            <person name="Morton B."/>
            <person name="Muzny D.M."/>
            <person name="Neunemann D."/>
            <person name="Ongeri F."/>
            <person name="Pauchet Y."/>
            <person name="Pu L.L."/>
            <person name="Pyrousis I."/>
            <person name="Rao X.J."/>
            <person name="Redding A."/>
            <person name="Roesel C."/>
            <person name="Sanchez-Gracia A."/>
            <person name="Schaack S."/>
            <person name="Shukla A."/>
            <person name="Tetreau G."/>
            <person name="Wang Y."/>
            <person name="Xiong G.H."/>
            <person name="Traut W."/>
            <person name="Walsh T.K."/>
            <person name="Worley K.C."/>
            <person name="Wu D."/>
            <person name="Wu W."/>
            <person name="Wu Y.Q."/>
            <person name="Zhang X."/>
            <person name="Zou Z."/>
            <person name="Zucker H."/>
            <person name="Briscoe A.D."/>
            <person name="Burmester T."/>
            <person name="Clem R.J."/>
            <person name="Feyereisen R."/>
            <person name="Grimmelikhuijzen C.J.P."/>
            <person name="Hamodrakas S.J."/>
            <person name="Hansson B.S."/>
            <person name="Huguet E."/>
            <person name="Jermiin L.S."/>
            <person name="Lan Q."/>
            <person name="Lehman H.K."/>
            <person name="Lorenzen M."/>
            <person name="Merzendorfer H."/>
            <person name="Michalopoulos I."/>
            <person name="Morton D.B."/>
            <person name="Muthukrishnan S."/>
            <person name="Oakeshott J.G."/>
            <person name="Palmer W."/>
            <person name="Park Y."/>
            <person name="Passarelli A.L."/>
            <person name="Rozas J."/>
            <person name="Schwartz L.M."/>
            <person name="Smith W."/>
            <person name="Southgate A."/>
            <person name="Vilcinskas A."/>
            <person name="Vogt R."/>
            <person name="Wang P."/>
            <person name="Werren J."/>
            <person name="Yu X.Q."/>
            <person name="Zhou J.J."/>
            <person name="Brown S.J."/>
            <person name="Scherer S.E."/>
            <person name="Richards S."/>
            <person name="Blissard G.W."/>
        </authorList>
    </citation>
    <scope>NUCLEOTIDE SEQUENCE</scope>
</reference>
<proteinExistence type="predicted"/>
<dbReference type="InterPro" id="IPR013103">
    <property type="entry name" value="RVT_2"/>
</dbReference>
<evidence type="ECO:0000259" key="17">
    <source>
        <dbReference type="PROSITE" id="PS50994"/>
    </source>
</evidence>
<protein>
    <submittedName>
        <fullName evidence="18">Uncharacterized protein</fullName>
    </submittedName>
</protein>
<dbReference type="GO" id="GO:0015074">
    <property type="term" value="P:DNA integration"/>
    <property type="evidence" value="ECO:0007669"/>
    <property type="project" value="UniProtKB-KW"/>
</dbReference>
<dbReference type="GO" id="GO:0006310">
    <property type="term" value="P:DNA recombination"/>
    <property type="evidence" value="ECO:0007669"/>
    <property type="project" value="UniProtKB-KW"/>
</dbReference>
<dbReference type="Proteomes" id="UP000791440">
    <property type="component" value="Unassembled WGS sequence"/>
</dbReference>
<comment type="function">
    <text evidence="1">The aspartyl protease (PR) mediates the proteolytic cleavages of the Gag and Gag-Pol polyproteins after assembly of the VLP.</text>
</comment>
<dbReference type="PROSITE" id="PS50994">
    <property type="entry name" value="INTEGRASE"/>
    <property type="match status" value="1"/>
</dbReference>
<evidence type="ECO:0000256" key="9">
    <source>
        <dbReference type="ARBA" id="ARBA00022842"/>
    </source>
</evidence>
<dbReference type="InterPro" id="IPR039537">
    <property type="entry name" value="Retrotran_Ty1/copia-like"/>
</dbReference>
<dbReference type="AlphaFoldDB" id="A0A921YWS7"/>
<keyword evidence="12" id="KW-0548">Nucleotidyltransferase</keyword>
<gene>
    <name evidence="18" type="ORF">O3G_MSEX004231</name>
</gene>
<dbReference type="PANTHER" id="PTHR42648:SF11">
    <property type="entry name" value="TRANSPOSON TY4-P GAG-POL POLYPROTEIN"/>
    <property type="match status" value="1"/>
</dbReference>
<dbReference type="SMART" id="SM00343">
    <property type="entry name" value="ZnF_C2HC"/>
    <property type="match status" value="1"/>
</dbReference>
<keyword evidence="14" id="KW-0511">Multifunctional enzyme</keyword>
<keyword evidence="8" id="KW-0067">ATP-binding</keyword>
<evidence type="ECO:0000256" key="1">
    <source>
        <dbReference type="ARBA" id="ARBA00002180"/>
    </source>
</evidence>
<dbReference type="PANTHER" id="PTHR42648">
    <property type="entry name" value="TRANSPOSASE, PUTATIVE-RELATED"/>
    <property type="match status" value="1"/>
</dbReference>
<dbReference type="Pfam" id="PF00665">
    <property type="entry name" value="rve"/>
    <property type="match status" value="1"/>
</dbReference>
<dbReference type="GO" id="GO:0003964">
    <property type="term" value="F:RNA-directed DNA polymerase activity"/>
    <property type="evidence" value="ECO:0007669"/>
    <property type="project" value="UniProtKB-KW"/>
</dbReference>
<organism evidence="18 19">
    <name type="scientific">Manduca sexta</name>
    <name type="common">Tobacco hawkmoth</name>
    <name type="synonym">Tobacco hornworm</name>
    <dbReference type="NCBI Taxonomy" id="7130"/>
    <lineage>
        <taxon>Eukaryota</taxon>
        <taxon>Metazoa</taxon>
        <taxon>Ecdysozoa</taxon>
        <taxon>Arthropoda</taxon>
        <taxon>Hexapoda</taxon>
        <taxon>Insecta</taxon>
        <taxon>Pterygota</taxon>
        <taxon>Neoptera</taxon>
        <taxon>Endopterygota</taxon>
        <taxon>Lepidoptera</taxon>
        <taxon>Glossata</taxon>
        <taxon>Ditrysia</taxon>
        <taxon>Bombycoidea</taxon>
        <taxon>Sphingidae</taxon>
        <taxon>Sphinginae</taxon>
        <taxon>Sphingini</taxon>
        <taxon>Manduca</taxon>
    </lineage>
</organism>
<dbReference type="InterPro" id="IPR054722">
    <property type="entry name" value="PolX-like_BBD"/>
</dbReference>
<dbReference type="GO" id="GO:0004519">
    <property type="term" value="F:endonuclease activity"/>
    <property type="evidence" value="ECO:0007669"/>
    <property type="project" value="UniProtKB-KW"/>
</dbReference>